<accession>A0ABN7TRD3</accession>
<dbReference type="InterPro" id="IPR050858">
    <property type="entry name" value="Mal-CoA-ACP_Trans/PKS_FabD"/>
</dbReference>
<sequence length="314" mass="33839">MTMAFLFPGQGSQYPGMLHQLPDHQDVRETIEEASCVLNTNVLKYDTDEMLASTVGIQLALLISGVAMARVLMKRGGRPSFVAGHSVGAFGASVISGVLTFRDALLLVGLRATLMKQAFPSGYGMGVIVGLGPMQVQQLLDHTASGGDPVYFANINASHQVTVAGTITGIRRVLESAQGLGARKAELLQVPVPSHCPLMETVAGYLEDAISRVSLSAPQIPYIANTTARLLRTSETIREDLVRSIANPVKWHDMTKQLFERGTRLFIEMPPGHVLSSLVGYSFPSARVAAVSDTGVDSLQYLIKQEQARNDLLH</sequence>
<keyword evidence="1 2" id="KW-0808">Transferase</keyword>
<feature type="domain" description="Malonyl-CoA:ACP transacylase (MAT)" evidence="4">
    <location>
        <begin position="6"/>
        <end position="301"/>
    </location>
</feature>
<dbReference type="EMBL" id="CAJVCE010000018">
    <property type="protein sequence ID" value="CAG7652672.1"/>
    <property type="molecule type" value="Genomic_DNA"/>
</dbReference>
<dbReference type="PANTHER" id="PTHR42681">
    <property type="entry name" value="MALONYL-COA-ACYL CARRIER PROTEIN TRANSACYLASE, MITOCHONDRIAL"/>
    <property type="match status" value="1"/>
</dbReference>
<dbReference type="PIRSF" id="PIRSF000446">
    <property type="entry name" value="Mct"/>
    <property type="match status" value="1"/>
</dbReference>
<comment type="similarity">
    <text evidence="2">Belongs to the fabD family.</text>
</comment>
<dbReference type="InterPro" id="IPR017554">
    <property type="entry name" value="Malonate_deCOase_MdcHsu"/>
</dbReference>
<keyword evidence="3" id="KW-0812">Transmembrane</keyword>
<dbReference type="RefSeq" id="WP_218101514.1">
    <property type="nucleotide sequence ID" value="NZ_CAJVCE010000018.1"/>
</dbReference>
<dbReference type="Pfam" id="PF00698">
    <property type="entry name" value="Acyl_transf_1"/>
    <property type="match status" value="1"/>
</dbReference>
<reference evidence="5 6" key="1">
    <citation type="submission" date="2021-06" db="EMBL/GenBank/DDBJ databases">
        <authorList>
            <person name="Criscuolo A."/>
        </authorList>
    </citation>
    <scope>NUCLEOTIDE SEQUENCE [LARGE SCALE GENOMIC DNA]</scope>
    <source>
        <strain evidence="6">CIP 111802</strain>
    </source>
</reference>
<feature type="transmembrane region" description="Helical" evidence="3">
    <location>
        <begin position="50"/>
        <end position="69"/>
    </location>
</feature>
<comment type="catalytic activity">
    <reaction evidence="2">
        <text>holo-[ACP] + malonyl-CoA = malonyl-[ACP] + CoA</text>
        <dbReference type="Rhea" id="RHEA:41792"/>
        <dbReference type="Rhea" id="RHEA-COMP:9623"/>
        <dbReference type="Rhea" id="RHEA-COMP:9685"/>
        <dbReference type="ChEBI" id="CHEBI:57287"/>
        <dbReference type="ChEBI" id="CHEBI:57384"/>
        <dbReference type="ChEBI" id="CHEBI:64479"/>
        <dbReference type="ChEBI" id="CHEBI:78449"/>
        <dbReference type="EC" id="2.3.1.39"/>
    </reaction>
</comment>
<dbReference type="SMART" id="SM00827">
    <property type="entry name" value="PKS_AT"/>
    <property type="match status" value="1"/>
</dbReference>
<evidence type="ECO:0000259" key="4">
    <source>
        <dbReference type="SMART" id="SM00827"/>
    </source>
</evidence>
<organism evidence="5 6">
    <name type="scientific">Paenibacillus allorhizosphaerae</name>
    <dbReference type="NCBI Taxonomy" id="2849866"/>
    <lineage>
        <taxon>Bacteria</taxon>
        <taxon>Bacillati</taxon>
        <taxon>Bacillota</taxon>
        <taxon>Bacilli</taxon>
        <taxon>Bacillales</taxon>
        <taxon>Paenibacillaceae</taxon>
        <taxon>Paenibacillus</taxon>
    </lineage>
</organism>
<dbReference type="GO" id="GO:0004314">
    <property type="term" value="F:[acyl-carrier-protein] S-malonyltransferase activity"/>
    <property type="evidence" value="ECO:0007669"/>
    <property type="project" value="UniProtKB-EC"/>
</dbReference>
<feature type="transmembrane region" description="Helical" evidence="3">
    <location>
        <begin position="81"/>
        <end position="101"/>
    </location>
</feature>
<dbReference type="InterPro" id="IPR014043">
    <property type="entry name" value="Acyl_transferase_dom"/>
</dbReference>
<proteinExistence type="inferred from homology"/>
<evidence type="ECO:0000256" key="2">
    <source>
        <dbReference type="PIRNR" id="PIRNR000446"/>
    </source>
</evidence>
<dbReference type="PANTHER" id="PTHR42681:SF1">
    <property type="entry name" value="MALONYL-COA-ACYL CARRIER PROTEIN TRANSACYLASE, MITOCHONDRIAL"/>
    <property type="match status" value="1"/>
</dbReference>
<gene>
    <name evidence="5" type="primary">fabD_2</name>
    <name evidence="5" type="ORF">PAECIP111802_05296</name>
</gene>
<dbReference type="InterPro" id="IPR024925">
    <property type="entry name" value="Malonyl_CoA-ACP_transAc"/>
</dbReference>
<comment type="caution">
    <text evidence="5">The sequence shown here is derived from an EMBL/GenBank/DDBJ whole genome shotgun (WGS) entry which is preliminary data.</text>
</comment>
<keyword evidence="6" id="KW-1185">Reference proteome</keyword>
<protein>
    <recommendedName>
        <fullName evidence="2">Malonyl CoA-acyl carrier protein transacylase</fullName>
        <ecNumber evidence="2">2.3.1.39</ecNumber>
    </recommendedName>
</protein>
<evidence type="ECO:0000313" key="5">
    <source>
        <dbReference type="EMBL" id="CAG7652672.1"/>
    </source>
</evidence>
<evidence type="ECO:0000256" key="3">
    <source>
        <dbReference type="SAM" id="Phobius"/>
    </source>
</evidence>
<dbReference type="EC" id="2.3.1.39" evidence="2"/>
<evidence type="ECO:0000313" key="6">
    <source>
        <dbReference type="Proteomes" id="UP000730618"/>
    </source>
</evidence>
<keyword evidence="2 5" id="KW-0012">Acyltransferase</keyword>
<dbReference type="Proteomes" id="UP000730618">
    <property type="component" value="Unassembled WGS sequence"/>
</dbReference>
<evidence type="ECO:0000256" key="1">
    <source>
        <dbReference type="ARBA" id="ARBA00022679"/>
    </source>
</evidence>
<dbReference type="NCBIfam" id="TIGR03131">
    <property type="entry name" value="malonate_mdcH"/>
    <property type="match status" value="1"/>
</dbReference>
<keyword evidence="3" id="KW-0472">Membrane</keyword>
<name>A0ABN7TRD3_9BACL</name>
<keyword evidence="3" id="KW-1133">Transmembrane helix</keyword>